<sequence>MHTPVEHSSLFSYSPFRSKHVPRRPVKLKTLETTANQQAVPSDNKFSDVELRLDEVAINSDVKISSFKKQEWCKITRNPDLSSATLQNKSLNVIFVDGTDVPSEDTIMIRCGSEIIPGPVSEESLIAAGAGLSLVDSVVLASKISKNPPFGFALIRTPGHHALPKGPMGFCVKMVAFRSF</sequence>
<dbReference type="EMBL" id="CM042012">
    <property type="protein sequence ID" value="KAI3750004.1"/>
    <property type="molecule type" value="Genomic_DNA"/>
</dbReference>
<evidence type="ECO:0000313" key="2">
    <source>
        <dbReference type="Proteomes" id="UP001055811"/>
    </source>
</evidence>
<proteinExistence type="predicted"/>
<name>A0ACB9DTL9_CICIN</name>
<evidence type="ECO:0000313" key="1">
    <source>
        <dbReference type="EMBL" id="KAI3750004.1"/>
    </source>
</evidence>
<gene>
    <name evidence="1" type="ORF">L2E82_20628</name>
</gene>
<dbReference type="Proteomes" id="UP001055811">
    <property type="component" value="Linkage Group LG04"/>
</dbReference>
<organism evidence="1 2">
    <name type="scientific">Cichorium intybus</name>
    <name type="common">Chicory</name>
    <dbReference type="NCBI Taxonomy" id="13427"/>
    <lineage>
        <taxon>Eukaryota</taxon>
        <taxon>Viridiplantae</taxon>
        <taxon>Streptophyta</taxon>
        <taxon>Embryophyta</taxon>
        <taxon>Tracheophyta</taxon>
        <taxon>Spermatophyta</taxon>
        <taxon>Magnoliopsida</taxon>
        <taxon>eudicotyledons</taxon>
        <taxon>Gunneridae</taxon>
        <taxon>Pentapetalae</taxon>
        <taxon>asterids</taxon>
        <taxon>campanulids</taxon>
        <taxon>Asterales</taxon>
        <taxon>Asteraceae</taxon>
        <taxon>Cichorioideae</taxon>
        <taxon>Cichorieae</taxon>
        <taxon>Cichoriinae</taxon>
        <taxon>Cichorium</taxon>
    </lineage>
</organism>
<reference evidence="1 2" key="2">
    <citation type="journal article" date="2022" name="Mol. Ecol. Resour.">
        <title>The genomes of chicory, endive, great burdock and yacon provide insights into Asteraceae paleo-polyploidization history and plant inulin production.</title>
        <authorList>
            <person name="Fan W."/>
            <person name="Wang S."/>
            <person name="Wang H."/>
            <person name="Wang A."/>
            <person name="Jiang F."/>
            <person name="Liu H."/>
            <person name="Zhao H."/>
            <person name="Xu D."/>
            <person name="Zhang Y."/>
        </authorList>
    </citation>
    <scope>NUCLEOTIDE SEQUENCE [LARGE SCALE GENOMIC DNA]</scope>
    <source>
        <strain evidence="2">cv. Punajuju</strain>
        <tissue evidence="1">Leaves</tissue>
    </source>
</reference>
<reference evidence="2" key="1">
    <citation type="journal article" date="2022" name="Mol. Ecol. Resour.">
        <title>The genomes of chicory, endive, great burdock and yacon provide insights into Asteraceae palaeo-polyploidization history and plant inulin production.</title>
        <authorList>
            <person name="Fan W."/>
            <person name="Wang S."/>
            <person name="Wang H."/>
            <person name="Wang A."/>
            <person name="Jiang F."/>
            <person name="Liu H."/>
            <person name="Zhao H."/>
            <person name="Xu D."/>
            <person name="Zhang Y."/>
        </authorList>
    </citation>
    <scope>NUCLEOTIDE SEQUENCE [LARGE SCALE GENOMIC DNA]</scope>
    <source>
        <strain evidence="2">cv. Punajuju</strain>
    </source>
</reference>
<comment type="caution">
    <text evidence="1">The sequence shown here is derived from an EMBL/GenBank/DDBJ whole genome shotgun (WGS) entry which is preliminary data.</text>
</comment>
<accession>A0ACB9DTL9</accession>
<protein>
    <submittedName>
        <fullName evidence="1">Uncharacterized protein</fullName>
    </submittedName>
</protein>
<keyword evidence="2" id="KW-1185">Reference proteome</keyword>